<keyword evidence="2" id="KW-1185">Reference proteome</keyword>
<reference evidence="1 2" key="1">
    <citation type="submission" date="2010-03" db="EMBL/GenBank/DDBJ databases">
        <authorList>
            <person name="Glass J.I."/>
            <person name="Benders G.A."/>
            <person name="Durkin A.S."/>
            <person name="Farmerie W.G."/>
            <person name="Hlavinka K."/>
            <person name="Hostetler J."/>
            <person name="Jackson J."/>
            <person name="May M.A."/>
            <person name="Miller R.H."/>
            <person name="Paralanov V."/>
            <person name="Radune D."/>
            <person name="Szczypinski B."/>
            <person name="Brown D.R."/>
        </authorList>
    </citation>
    <scope>NUCLEOTIDE SEQUENCE [LARGE SCALE GENOMIC DNA]</scope>
    <source>
        <strain evidence="1 2">A21JP2</strain>
    </source>
</reference>
<name>D4XW73_9BACT</name>
<comment type="caution">
    <text evidence="1">The sequence shown here is derived from an EMBL/GenBank/DDBJ whole genome shotgun (WGS) entry which is preliminary data.</text>
</comment>
<evidence type="ECO:0000313" key="2">
    <source>
        <dbReference type="Proteomes" id="UP000004757"/>
    </source>
</evidence>
<dbReference type="RefSeq" id="WP_005683659.1">
    <property type="nucleotide sequence ID" value="NZ_ADNC01000022.1"/>
</dbReference>
<dbReference type="Proteomes" id="UP000004757">
    <property type="component" value="Unassembled WGS sequence"/>
</dbReference>
<evidence type="ECO:0000313" key="1">
    <source>
        <dbReference type="EMBL" id="EFF41438.1"/>
    </source>
</evidence>
<organism evidence="1 2">
    <name type="scientific">Mycoplasmopsis alligatoris A21JP2</name>
    <dbReference type="NCBI Taxonomy" id="747682"/>
    <lineage>
        <taxon>Bacteria</taxon>
        <taxon>Bacillati</taxon>
        <taxon>Mycoplasmatota</taxon>
        <taxon>Mycoplasmoidales</taxon>
        <taxon>Metamycoplasmataceae</taxon>
        <taxon>Mycoplasmopsis</taxon>
    </lineage>
</organism>
<protein>
    <submittedName>
        <fullName evidence="1">Uncharacterized protein</fullName>
    </submittedName>
</protein>
<dbReference type="EMBL" id="ADNC01000022">
    <property type="protein sequence ID" value="EFF41438.1"/>
    <property type="molecule type" value="Genomic_DNA"/>
</dbReference>
<accession>D4XW73</accession>
<dbReference type="eggNOG" id="ENOG5030MDZ">
    <property type="taxonomic scope" value="Bacteria"/>
</dbReference>
<dbReference type="AlphaFoldDB" id="D4XW73"/>
<sequence>MKQDSSIKTTDKNNFDLLNSIGLPEHLLKIQNSENEFSRYRKLEFSWKNGIWKTNIDKTKIEYLFPNDHFKEIFENDKSNVSDRFIHFDLPIFYNNNLKNFKNEFMSKNEKWAHVILDYSKLKNEKSLTFSNLKAKGKGFKKEAEIDFTFKATLNENGIHIEITPTNKELKFTQKYDSDVIKGYPNNFNSENEEIDETKVNKDIGIYYDSHATKIALSYKNNIKNENFLNYETNVFDYNKVTFTQENQPFIIRNNYTDETFNKFNFNQNVPYKWSQGYKTNLEILHYDYDFKEFNEVKARVFRSEGTSGGTFTMFKKLNDDKNDYKFYVITNEHVARDSFDMLNQPTKFMRKTHLLMHNNHLSNDLYNGERFYQGQYNLETLYLNTFWFNKQNEPDRNNHYIDAHISIVDIRHMINEAKNSSRHEMAAWLENWMNLKNLDFSYETFYESKHKSNLTYESLYSGFPKSKLYSYMHTRALVYDETMEFYKDEFLPVFNRPGNSGTSIFNNNGQLWSIINSAYFDVGTIAYLMTNQNVDHYGSNANGNPLLKTYKYSVIAQLYRANAYDPYQFKLFEESKVK</sequence>
<dbReference type="OrthoDB" id="399286at2"/>
<gene>
    <name evidence="1" type="ORF">MALL_0704</name>
</gene>
<proteinExistence type="predicted"/>